<comment type="caution">
    <text evidence="4">The sequence shown here is derived from an EMBL/GenBank/DDBJ whole genome shotgun (WGS) entry which is preliminary data.</text>
</comment>
<feature type="domain" description="NADPH-dependent FMN reductase-like" evidence="3">
    <location>
        <begin position="1"/>
        <end position="114"/>
    </location>
</feature>
<dbReference type="Gene3D" id="3.40.50.360">
    <property type="match status" value="1"/>
</dbReference>
<dbReference type="InterPro" id="IPR005025">
    <property type="entry name" value="FMN_Rdtase-like_dom"/>
</dbReference>
<keyword evidence="2" id="KW-0288">FMN</keyword>
<dbReference type="AlphaFoldDB" id="A0A1J4KMR2"/>
<dbReference type="GeneID" id="94826126"/>
<organism evidence="4 5">
    <name type="scientific">Tritrichomonas foetus</name>
    <dbReference type="NCBI Taxonomy" id="1144522"/>
    <lineage>
        <taxon>Eukaryota</taxon>
        <taxon>Metamonada</taxon>
        <taxon>Parabasalia</taxon>
        <taxon>Tritrichomonadida</taxon>
        <taxon>Tritrichomonadidae</taxon>
        <taxon>Tritrichomonas</taxon>
    </lineage>
</organism>
<dbReference type="Proteomes" id="UP000179807">
    <property type="component" value="Unassembled WGS sequence"/>
</dbReference>
<evidence type="ECO:0000256" key="1">
    <source>
        <dbReference type="ARBA" id="ARBA00022630"/>
    </source>
</evidence>
<evidence type="ECO:0000259" key="3">
    <source>
        <dbReference type="Pfam" id="PF03358"/>
    </source>
</evidence>
<sequence length="213" mass="24191">MSVIGINGSPRPNWNTAKLLAKALEGAASNGFQTELINLNKIKFSPCSSCLVCKKTRETEGRCHQVDELTPILEKLKKADAIIFASPTYFGQMSGLFHTFFERAIFPLVSYRDFQSVLGRKIKTGMIFNCGADQQEAKEYGYDKFWEKTANEISSAFNEKCELLTVCDTMEVQDYSKYQMQCYDAPAKEKHRDEEFPKELQAAYELGKKITTK</sequence>
<dbReference type="SUPFAM" id="SSF52218">
    <property type="entry name" value="Flavoproteins"/>
    <property type="match status" value="1"/>
</dbReference>
<dbReference type="PANTHER" id="PTHR43278:SF2">
    <property type="entry name" value="IRON-SULFUR FLAVOPROTEIN"/>
    <property type="match status" value="1"/>
</dbReference>
<accession>A0A1J4KMR2</accession>
<keyword evidence="5" id="KW-1185">Reference proteome</keyword>
<proteinExistence type="predicted"/>
<dbReference type="GO" id="GO:0016491">
    <property type="term" value="F:oxidoreductase activity"/>
    <property type="evidence" value="ECO:0007669"/>
    <property type="project" value="InterPro"/>
</dbReference>
<dbReference type="VEuPathDB" id="TrichDB:TRFO_03639"/>
<dbReference type="PANTHER" id="PTHR43278">
    <property type="entry name" value="NAD(P)H-DEPENDENT FMN-CONTAINING OXIDOREDUCTASE YWQN-RELATED"/>
    <property type="match status" value="1"/>
</dbReference>
<protein>
    <submittedName>
        <fullName evidence="4">NADPH-dependent FMN reductase</fullName>
    </submittedName>
</protein>
<dbReference type="OrthoDB" id="504689at2759"/>
<reference evidence="4" key="1">
    <citation type="submission" date="2016-10" db="EMBL/GenBank/DDBJ databases">
        <authorList>
            <person name="Benchimol M."/>
            <person name="Almeida L.G."/>
            <person name="Vasconcelos A.T."/>
            <person name="Perreira-Neves A."/>
            <person name="Rosa I.A."/>
            <person name="Tasca T."/>
            <person name="Bogo M.R."/>
            <person name="de Souza W."/>
        </authorList>
    </citation>
    <scope>NUCLEOTIDE SEQUENCE [LARGE SCALE GENOMIC DNA]</scope>
    <source>
        <strain evidence="4">K</strain>
    </source>
</reference>
<dbReference type="InterPro" id="IPR051796">
    <property type="entry name" value="ISF_SsuE-like"/>
</dbReference>
<dbReference type="InterPro" id="IPR029039">
    <property type="entry name" value="Flavoprotein-like_sf"/>
</dbReference>
<evidence type="ECO:0000313" key="5">
    <source>
        <dbReference type="Proteomes" id="UP000179807"/>
    </source>
</evidence>
<dbReference type="RefSeq" id="XP_068365743.1">
    <property type="nucleotide sequence ID" value="XM_068491422.1"/>
</dbReference>
<keyword evidence="1" id="KW-0285">Flavoprotein</keyword>
<evidence type="ECO:0000313" key="4">
    <source>
        <dbReference type="EMBL" id="OHT12607.1"/>
    </source>
</evidence>
<dbReference type="EMBL" id="MLAK01000560">
    <property type="protein sequence ID" value="OHT12607.1"/>
    <property type="molecule type" value="Genomic_DNA"/>
</dbReference>
<gene>
    <name evidence="4" type="ORF">TRFO_03639</name>
</gene>
<evidence type="ECO:0000256" key="2">
    <source>
        <dbReference type="ARBA" id="ARBA00022643"/>
    </source>
</evidence>
<name>A0A1J4KMR2_9EUKA</name>
<dbReference type="Pfam" id="PF03358">
    <property type="entry name" value="FMN_red"/>
    <property type="match status" value="1"/>
</dbReference>